<protein>
    <recommendedName>
        <fullName evidence="3">F-box domain-containing protein</fullName>
    </recommendedName>
</protein>
<dbReference type="Gene3D" id="3.80.10.10">
    <property type="entry name" value="Ribonuclease Inhibitor"/>
    <property type="match status" value="1"/>
</dbReference>
<reference evidence="2" key="2">
    <citation type="submission" date="2015-01" db="EMBL/GenBank/DDBJ databases">
        <title>Evolutionary Origins and Diversification of the Mycorrhizal Mutualists.</title>
        <authorList>
            <consortium name="DOE Joint Genome Institute"/>
            <consortium name="Mycorrhizal Genomics Consortium"/>
            <person name="Kohler A."/>
            <person name="Kuo A."/>
            <person name="Nagy L.G."/>
            <person name="Floudas D."/>
            <person name="Copeland A."/>
            <person name="Barry K.W."/>
            <person name="Cichocki N."/>
            <person name="Veneault-Fourrey C."/>
            <person name="LaButti K."/>
            <person name="Lindquist E.A."/>
            <person name="Lipzen A."/>
            <person name="Lundell T."/>
            <person name="Morin E."/>
            <person name="Murat C."/>
            <person name="Riley R."/>
            <person name="Ohm R."/>
            <person name="Sun H."/>
            <person name="Tunlid A."/>
            <person name="Henrissat B."/>
            <person name="Grigoriev I.V."/>
            <person name="Hibbett D.S."/>
            <person name="Martin F."/>
        </authorList>
    </citation>
    <scope>NUCLEOTIDE SEQUENCE [LARGE SCALE GENOMIC DNA]</scope>
    <source>
        <strain evidence="2">MAFF 305830</strain>
    </source>
</reference>
<dbReference type="OrthoDB" id="2269034at2759"/>
<evidence type="ECO:0008006" key="3">
    <source>
        <dbReference type="Google" id="ProtNLM"/>
    </source>
</evidence>
<proteinExistence type="predicted"/>
<evidence type="ECO:0000313" key="1">
    <source>
        <dbReference type="EMBL" id="KIM21153.1"/>
    </source>
</evidence>
<dbReference type="HOGENOM" id="CLU_039336_2_0_1"/>
<sequence length="383" mass="43696">MDGMHLCTSRWNSDILSMIFLVSWRDDATSPLVLASVCREWRQIALSLPQLWSVLPSPTCKTTEYLDMVLNRSNPLLLHVLITAWTQPNQHLILSKVTDRMKCLKIEGDLDILDRLFPSLERLEIVSGFFGMTNRAVTKEPRQLDFSQFPALREFVCSLHSPPIIPNYSQGVPPPLEYFSISTFDQLRSVSMINDCATSLVSLTIFAISDGTVSFQLTLPRLQALSILELAPSEGVRVEVDAPNLQSVYLQLCNTWMSQPALELRHSHTVTDLRIRKTPVNLSMYPGLRRLWIQVNYFQLNVVTCTIKDAIQACPNLESIYYACEYMDTRWNFTSRDEAEMKQLVLEAIEGSGRAIPARKFNYREPHFGILRRSAQCTNMPCN</sequence>
<reference evidence="1 2" key="1">
    <citation type="submission" date="2014-04" db="EMBL/GenBank/DDBJ databases">
        <authorList>
            <consortium name="DOE Joint Genome Institute"/>
            <person name="Kuo A."/>
            <person name="Zuccaro A."/>
            <person name="Kohler A."/>
            <person name="Nagy L.G."/>
            <person name="Floudas D."/>
            <person name="Copeland A."/>
            <person name="Barry K.W."/>
            <person name="Cichocki N."/>
            <person name="Veneault-Fourrey C."/>
            <person name="LaButti K."/>
            <person name="Lindquist E.A."/>
            <person name="Lipzen A."/>
            <person name="Lundell T."/>
            <person name="Morin E."/>
            <person name="Murat C."/>
            <person name="Sun H."/>
            <person name="Tunlid A."/>
            <person name="Henrissat B."/>
            <person name="Grigoriev I.V."/>
            <person name="Hibbett D.S."/>
            <person name="Martin F."/>
            <person name="Nordberg H.P."/>
            <person name="Cantor M.N."/>
            <person name="Hua S.X."/>
        </authorList>
    </citation>
    <scope>NUCLEOTIDE SEQUENCE [LARGE SCALE GENOMIC DNA]</scope>
    <source>
        <strain evidence="1 2">MAFF 305830</strain>
    </source>
</reference>
<dbReference type="Proteomes" id="UP000054097">
    <property type="component" value="Unassembled WGS sequence"/>
</dbReference>
<name>A0A0C2W3X6_SERVB</name>
<dbReference type="EMBL" id="KN824391">
    <property type="protein sequence ID" value="KIM21153.1"/>
    <property type="molecule type" value="Genomic_DNA"/>
</dbReference>
<organism evidence="1 2">
    <name type="scientific">Serendipita vermifera MAFF 305830</name>
    <dbReference type="NCBI Taxonomy" id="933852"/>
    <lineage>
        <taxon>Eukaryota</taxon>
        <taxon>Fungi</taxon>
        <taxon>Dikarya</taxon>
        <taxon>Basidiomycota</taxon>
        <taxon>Agaricomycotina</taxon>
        <taxon>Agaricomycetes</taxon>
        <taxon>Sebacinales</taxon>
        <taxon>Serendipitaceae</taxon>
        <taxon>Serendipita</taxon>
    </lineage>
</organism>
<gene>
    <name evidence="1" type="ORF">M408DRAFT_110819</name>
</gene>
<dbReference type="SUPFAM" id="SSF52058">
    <property type="entry name" value="L domain-like"/>
    <property type="match status" value="1"/>
</dbReference>
<accession>A0A0C2W3X6</accession>
<dbReference type="InterPro" id="IPR032675">
    <property type="entry name" value="LRR_dom_sf"/>
</dbReference>
<keyword evidence="2" id="KW-1185">Reference proteome</keyword>
<dbReference type="STRING" id="933852.A0A0C2W3X6"/>
<dbReference type="AlphaFoldDB" id="A0A0C2W3X6"/>
<evidence type="ECO:0000313" key="2">
    <source>
        <dbReference type="Proteomes" id="UP000054097"/>
    </source>
</evidence>